<protein>
    <submittedName>
        <fullName evidence="7 8">Intermediate filament family orphan 2-like</fullName>
    </submittedName>
</protein>
<dbReference type="Pfam" id="PF00038">
    <property type="entry name" value="Filament"/>
    <property type="match status" value="1"/>
</dbReference>
<sequence>MSALPKAMSPLSPEERLHADDFAIRPPSLITSIYSAAPPTPPPSVNMALRSDLGSNISLLKTLNLRFRCFLAKVHELERRNRLLEQQLLAARRHSAKQRDVSTQTDASILSLAAGSAWSYARRVGGGGAAAAAAAMEARRASGLGLPTVHGVGVGVQIDTITPEMRALYNVLSKVKRERDHFKRKWEEELALRLALQDTVVVLQEEAKEAEFIQDDLTQKMERLKAELVVFKTLLNDQMTDLDSRIQEKAMKVDMDICRRIDITARLCDIAQQRNSHDMSRMFTSLQFSPIKAVGTSAGVGGPGGAAGTPGAPRKKEAQGQQVGGPGGEQLEGGDEDRSALTLLEGTASMEVVSLEAVTPSVATAPLPGAINDDDENSSSGNITDEMKRIINTLRETMDFEDDCDSLAWEETEETLLLWEDFSASPPSGAEASPGENDDTVERVILETESLLKTREREYQETIGQIELELASAKSDMSRHLHEYMEMCSMKRGLDVQMETCRRMIGHSHTEDGSTPETPSGQHESEGSQDSDSAEPEDAPAS</sequence>
<accession>A0AAJ7UDU5</accession>
<feature type="coiled-coil region" evidence="3">
    <location>
        <begin position="67"/>
        <end position="94"/>
    </location>
</feature>
<evidence type="ECO:0000313" key="6">
    <source>
        <dbReference type="Proteomes" id="UP001318040"/>
    </source>
</evidence>
<feature type="compositionally biased region" description="Acidic residues" evidence="4">
    <location>
        <begin position="527"/>
        <end position="542"/>
    </location>
</feature>
<feature type="region of interest" description="Disordered" evidence="4">
    <location>
        <begin position="365"/>
        <end position="384"/>
    </location>
</feature>
<keyword evidence="1" id="KW-0403">Intermediate filament</keyword>
<feature type="compositionally biased region" description="Gly residues" evidence="4">
    <location>
        <begin position="298"/>
        <end position="308"/>
    </location>
</feature>
<dbReference type="Gene3D" id="1.20.5.170">
    <property type="match status" value="1"/>
</dbReference>
<evidence type="ECO:0000256" key="4">
    <source>
        <dbReference type="SAM" id="MobiDB-lite"/>
    </source>
</evidence>
<keyword evidence="2 3" id="KW-0175">Coiled coil</keyword>
<feature type="region of interest" description="Disordered" evidence="4">
    <location>
        <begin position="297"/>
        <end position="336"/>
    </location>
</feature>
<keyword evidence="6" id="KW-1185">Reference proteome</keyword>
<dbReference type="RefSeq" id="XP_032833385.1">
    <property type="nucleotide sequence ID" value="XM_032977494.1"/>
</dbReference>
<dbReference type="PANTHER" id="PTHR14516:SF1">
    <property type="entry name" value="INTERMEDIATE FILAMENT FAMILY ORPHAN 2"/>
    <property type="match status" value="1"/>
</dbReference>
<evidence type="ECO:0000256" key="2">
    <source>
        <dbReference type="ARBA" id="ARBA00023054"/>
    </source>
</evidence>
<dbReference type="Proteomes" id="UP001318040">
    <property type="component" value="Chromosome 63"/>
</dbReference>
<dbReference type="Gene3D" id="1.20.5.1160">
    <property type="entry name" value="Vasodilator-stimulated phosphoprotein"/>
    <property type="match status" value="1"/>
</dbReference>
<dbReference type="SUPFAM" id="SSF64593">
    <property type="entry name" value="Intermediate filament protein, coiled coil region"/>
    <property type="match status" value="1"/>
</dbReference>
<dbReference type="SMART" id="SM01391">
    <property type="entry name" value="Filament"/>
    <property type="match status" value="1"/>
</dbReference>
<dbReference type="AlphaFoldDB" id="A0AAJ7UDU5"/>
<feature type="region of interest" description="Disordered" evidence="4">
    <location>
        <begin position="505"/>
        <end position="542"/>
    </location>
</feature>
<evidence type="ECO:0000256" key="3">
    <source>
        <dbReference type="SAM" id="Coils"/>
    </source>
</evidence>
<evidence type="ECO:0000256" key="1">
    <source>
        <dbReference type="ARBA" id="ARBA00022754"/>
    </source>
</evidence>
<name>A0AAJ7UDU5_PETMA</name>
<dbReference type="GO" id="GO:0005882">
    <property type="term" value="C:intermediate filament"/>
    <property type="evidence" value="ECO:0007669"/>
    <property type="project" value="UniProtKB-KW"/>
</dbReference>
<gene>
    <name evidence="7 8" type="primary">LOC116956063</name>
</gene>
<evidence type="ECO:0000313" key="7">
    <source>
        <dbReference type="RefSeq" id="XP_032833385.1"/>
    </source>
</evidence>
<reference evidence="7 8" key="1">
    <citation type="submission" date="2025-04" db="UniProtKB">
        <authorList>
            <consortium name="RefSeq"/>
        </authorList>
    </citation>
    <scope>IDENTIFICATION</scope>
    <source>
        <tissue evidence="7 8">Sperm</tissue>
    </source>
</reference>
<proteinExistence type="predicted"/>
<organism evidence="6 7">
    <name type="scientific">Petromyzon marinus</name>
    <name type="common">Sea lamprey</name>
    <dbReference type="NCBI Taxonomy" id="7757"/>
    <lineage>
        <taxon>Eukaryota</taxon>
        <taxon>Metazoa</taxon>
        <taxon>Chordata</taxon>
        <taxon>Craniata</taxon>
        <taxon>Vertebrata</taxon>
        <taxon>Cyclostomata</taxon>
        <taxon>Hyperoartia</taxon>
        <taxon>Petromyzontiformes</taxon>
        <taxon>Petromyzontidae</taxon>
        <taxon>Petromyzon</taxon>
    </lineage>
</organism>
<dbReference type="PROSITE" id="PS51842">
    <property type="entry name" value="IF_ROD_2"/>
    <property type="match status" value="1"/>
</dbReference>
<feature type="domain" description="IF rod" evidence="5">
    <location>
        <begin position="56"/>
        <end position="542"/>
    </location>
</feature>
<dbReference type="PANTHER" id="PTHR14516">
    <property type="entry name" value="1-PYRROLINE-5-CARBOXYLATE DEHYDROGENASE FAMILY MEMBER"/>
    <property type="match status" value="1"/>
</dbReference>
<evidence type="ECO:0000313" key="8">
    <source>
        <dbReference type="RefSeq" id="XP_032833386.1"/>
    </source>
</evidence>
<feature type="compositionally biased region" description="Polar residues" evidence="4">
    <location>
        <begin position="513"/>
        <end position="522"/>
    </location>
</feature>
<dbReference type="InterPro" id="IPR039008">
    <property type="entry name" value="IF_rod_dom"/>
</dbReference>
<feature type="compositionally biased region" description="Gly residues" evidence="4">
    <location>
        <begin position="322"/>
        <end position="331"/>
    </location>
</feature>
<evidence type="ECO:0000259" key="5">
    <source>
        <dbReference type="PROSITE" id="PS51842"/>
    </source>
</evidence>
<dbReference type="KEGG" id="pmrn:116956063"/>
<dbReference type="RefSeq" id="XP_032833386.1">
    <property type="nucleotide sequence ID" value="XM_032977495.1"/>
</dbReference>